<reference evidence="3 4" key="1">
    <citation type="submission" date="2023-03" db="EMBL/GenBank/DDBJ databases">
        <title>WGS of Gossypium arboreum.</title>
        <authorList>
            <person name="Yu D."/>
        </authorList>
    </citation>
    <scope>NUCLEOTIDE SEQUENCE [LARGE SCALE GENOMIC DNA]</scope>
    <source>
        <tissue evidence="3">Leaf</tissue>
    </source>
</reference>
<dbReference type="Gene3D" id="3.30.420.10">
    <property type="entry name" value="Ribonuclease H-like superfamily/Ribonuclease H"/>
    <property type="match status" value="1"/>
</dbReference>
<keyword evidence="4" id="KW-1185">Reference proteome</keyword>
<name>A0ABR0NN95_GOSAR</name>
<evidence type="ECO:0000313" key="4">
    <source>
        <dbReference type="Proteomes" id="UP001358586"/>
    </source>
</evidence>
<comment type="caution">
    <text evidence="3">The sequence shown here is derived from an EMBL/GenBank/DDBJ whole genome shotgun (WGS) entry which is preliminary data.</text>
</comment>
<feature type="domain" description="KIB1-4 beta-propeller" evidence="1">
    <location>
        <begin position="40"/>
        <end position="113"/>
    </location>
</feature>
<dbReference type="Proteomes" id="UP001358586">
    <property type="component" value="Chromosome 10"/>
</dbReference>
<evidence type="ECO:0000259" key="2">
    <source>
        <dbReference type="Pfam" id="PF13456"/>
    </source>
</evidence>
<dbReference type="InterPro" id="IPR005174">
    <property type="entry name" value="KIB1-4_b-propeller"/>
</dbReference>
<dbReference type="EMBL" id="JARKNE010000010">
    <property type="protein sequence ID" value="KAK5795631.1"/>
    <property type="molecule type" value="Genomic_DNA"/>
</dbReference>
<evidence type="ECO:0000259" key="1">
    <source>
        <dbReference type="Pfam" id="PF03478"/>
    </source>
</evidence>
<dbReference type="Pfam" id="PF03478">
    <property type="entry name" value="Beta-prop_KIB1-4"/>
    <property type="match status" value="1"/>
</dbReference>
<dbReference type="PANTHER" id="PTHR47723:SF22">
    <property type="entry name" value="RNASE H TYPE-1 DOMAIN-CONTAINING PROTEIN"/>
    <property type="match status" value="1"/>
</dbReference>
<accession>A0ABR0NN95</accession>
<evidence type="ECO:0000313" key="3">
    <source>
        <dbReference type="EMBL" id="KAK5795631.1"/>
    </source>
</evidence>
<organism evidence="3 4">
    <name type="scientific">Gossypium arboreum</name>
    <name type="common">Tree cotton</name>
    <name type="synonym">Gossypium nanking</name>
    <dbReference type="NCBI Taxonomy" id="29729"/>
    <lineage>
        <taxon>Eukaryota</taxon>
        <taxon>Viridiplantae</taxon>
        <taxon>Streptophyta</taxon>
        <taxon>Embryophyta</taxon>
        <taxon>Tracheophyta</taxon>
        <taxon>Spermatophyta</taxon>
        <taxon>Magnoliopsida</taxon>
        <taxon>eudicotyledons</taxon>
        <taxon>Gunneridae</taxon>
        <taxon>Pentapetalae</taxon>
        <taxon>rosids</taxon>
        <taxon>malvids</taxon>
        <taxon>Malvales</taxon>
        <taxon>Malvaceae</taxon>
        <taxon>Malvoideae</taxon>
        <taxon>Gossypium</taxon>
    </lineage>
</organism>
<proteinExistence type="predicted"/>
<dbReference type="Pfam" id="PF13456">
    <property type="entry name" value="RVT_3"/>
    <property type="match status" value="1"/>
</dbReference>
<protein>
    <recommendedName>
        <fullName evidence="5">DUF295 domain-containing protein</fullName>
    </recommendedName>
</protein>
<sequence length="394" mass="45276">MEILVWHLVHGIVEYEEHEDKDEDEDEEDKNNNIRKVYQNVTIEFLIFKLDMHTKSWEKIISLGDSSLFVGNCCSFTIAAADYHGCRSICVYFTDDDSMYYYKTGGSDMGIYDCQILQLDINDEELNLDYDDLREPFPKAKEWDVVWKRVDGFVEFFSLCYNVRLDESKKRLWPISIAAACWTIWIARNGLVFDGRRVNMANLVFQSKMRALLWIRSNHNEIMLQEKFWWLAPQRCRVVSHKSNADVSFWRPPPCGWLKFNVCGIAKEDKAGGGGILRDMEGIARGIFSGVVGTNVAEEAEIGAVNFALEMFASMNWKSSNSLVIEVGSSVVFSWCISKELRPWTLHATFLDIEIAKCKIGSIVFSLGDRNRNDMAFSLALAGVNKPHVFKAWW</sequence>
<feature type="domain" description="RNase H type-1" evidence="2">
    <location>
        <begin position="266"/>
        <end position="380"/>
    </location>
</feature>
<dbReference type="InterPro" id="IPR036397">
    <property type="entry name" value="RNaseH_sf"/>
</dbReference>
<evidence type="ECO:0008006" key="5">
    <source>
        <dbReference type="Google" id="ProtNLM"/>
    </source>
</evidence>
<gene>
    <name evidence="3" type="ORF">PVK06_036903</name>
</gene>
<dbReference type="PANTHER" id="PTHR47723">
    <property type="entry name" value="OS05G0353850 PROTEIN"/>
    <property type="match status" value="1"/>
</dbReference>
<dbReference type="InterPro" id="IPR053151">
    <property type="entry name" value="RNase_H-like"/>
</dbReference>
<dbReference type="InterPro" id="IPR002156">
    <property type="entry name" value="RNaseH_domain"/>
</dbReference>